<name>A0A927I9X3_9ACTN</name>
<keyword evidence="6 8" id="KW-1133">Transmembrane helix</keyword>
<feature type="transmembrane region" description="Helical" evidence="8">
    <location>
        <begin position="21"/>
        <end position="40"/>
    </location>
</feature>
<feature type="transmembrane region" description="Helical" evidence="8">
    <location>
        <begin position="259"/>
        <end position="281"/>
    </location>
</feature>
<dbReference type="SUPFAM" id="SSF81345">
    <property type="entry name" value="ABC transporter involved in vitamin B12 uptake, BtuC"/>
    <property type="match status" value="1"/>
</dbReference>
<dbReference type="PANTHER" id="PTHR30472:SF24">
    <property type="entry name" value="FERRIC ENTEROBACTIN TRANSPORT SYSTEM PERMEASE PROTEIN FEPG"/>
    <property type="match status" value="1"/>
</dbReference>
<keyword evidence="5 8" id="KW-0812">Transmembrane</keyword>
<dbReference type="Proteomes" id="UP000632289">
    <property type="component" value="Unassembled WGS sequence"/>
</dbReference>
<dbReference type="GO" id="GO:0022857">
    <property type="term" value="F:transmembrane transporter activity"/>
    <property type="evidence" value="ECO:0007669"/>
    <property type="project" value="InterPro"/>
</dbReference>
<evidence type="ECO:0000256" key="5">
    <source>
        <dbReference type="ARBA" id="ARBA00022692"/>
    </source>
</evidence>
<protein>
    <submittedName>
        <fullName evidence="9">Iron ABC transporter permease</fullName>
    </submittedName>
</protein>
<feature type="transmembrane region" description="Helical" evidence="8">
    <location>
        <begin position="215"/>
        <end position="238"/>
    </location>
</feature>
<evidence type="ECO:0000256" key="1">
    <source>
        <dbReference type="ARBA" id="ARBA00004651"/>
    </source>
</evidence>
<keyword evidence="3" id="KW-0813">Transport</keyword>
<comment type="caution">
    <text evidence="9">The sequence shown here is derived from an EMBL/GenBank/DDBJ whole genome shotgun (WGS) entry which is preliminary data.</text>
</comment>
<gene>
    <name evidence="9" type="ORF">IF129_00980</name>
</gene>
<keyword evidence="4" id="KW-1003">Cell membrane</keyword>
<evidence type="ECO:0000256" key="3">
    <source>
        <dbReference type="ARBA" id="ARBA00022448"/>
    </source>
</evidence>
<organism evidence="9 10">
    <name type="scientific">Streptomyces chumphonensis</name>
    <dbReference type="NCBI Taxonomy" id="1214925"/>
    <lineage>
        <taxon>Bacteria</taxon>
        <taxon>Bacillati</taxon>
        <taxon>Actinomycetota</taxon>
        <taxon>Actinomycetes</taxon>
        <taxon>Kitasatosporales</taxon>
        <taxon>Streptomycetaceae</taxon>
        <taxon>Streptomyces</taxon>
    </lineage>
</organism>
<dbReference type="Pfam" id="PF01032">
    <property type="entry name" value="FecCD"/>
    <property type="match status" value="1"/>
</dbReference>
<dbReference type="InterPro" id="IPR000522">
    <property type="entry name" value="ABC_transptr_permease_BtuC"/>
</dbReference>
<dbReference type="AlphaFoldDB" id="A0A927I9X3"/>
<dbReference type="GO" id="GO:0005886">
    <property type="term" value="C:plasma membrane"/>
    <property type="evidence" value="ECO:0007669"/>
    <property type="project" value="UniProtKB-SubCell"/>
</dbReference>
<dbReference type="EMBL" id="JACXYU010000001">
    <property type="protein sequence ID" value="MBD3930148.1"/>
    <property type="molecule type" value="Genomic_DNA"/>
</dbReference>
<feature type="transmembrane region" description="Helical" evidence="8">
    <location>
        <begin position="170"/>
        <end position="190"/>
    </location>
</feature>
<dbReference type="CDD" id="cd06550">
    <property type="entry name" value="TM_ABC_iron-siderophores_like"/>
    <property type="match status" value="1"/>
</dbReference>
<keyword evidence="10" id="KW-1185">Reference proteome</keyword>
<proteinExistence type="inferred from homology"/>
<feature type="transmembrane region" description="Helical" evidence="8">
    <location>
        <begin position="78"/>
        <end position="96"/>
    </location>
</feature>
<evidence type="ECO:0000313" key="9">
    <source>
        <dbReference type="EMBL" id="MBD3930148.1"/>
    </source>
</evidence>
<dbReference type="GO" id="GO:0033214">
    <property type="term" value="P:siderophore-iron import into cell"/>
    <property type="evidence" value="ECO:0007669"/>
    <property type="project" value="TreeGrafter"/>
</dbReference>
<evidence type="ECO:0000256" key="6">
    <source>
        <dbReference type="ARBA" id="ARBA00022989"/>
    </source>
</evidence>
<accession>A0A927I9X3</accession>
<dbReference type="PANTHER" id="PTHR30472">
    <property type="entry name" value="FERRIC ENTEROBACTIN TRANSPORT SYSTEM PERMEASE PROTEIN"/>
    <property type="match status" value="1"/>
</dbReference>
<keyword evidence="7 8" id="KW-0472">Membrane</keyword>
<evidence type="ECO:0000256" key="8">
    <source>
        <dbReference type="SAM" id="Phobius"/>
    </source>
</evidence>
<dbReference type="InterPro" id="IPR037294">
    <property type="entry name" value="ABC_BtuC-like"/>
</dbReference>
<feature type="transmembrane region" description="Helical" evidence="8">
    <location>
        <begin position="326"/>
        <end position="347"/>
    </location>
</feature>
<feature type="transmembrane region" description="Helical" evidence="8">
    <location>
        <begin position="139"/>
        <end position="158"/>
    </location>
</feature>
<dbReference type="Gene3D" id="1.10.3470.10">
    <property type="entry name" value="ABC transporter involved in vitamin B12 uptake, BtuC"/>
    <property type="match status" value="1"/>
</dbReference>
<sequence length="355" mass="35628">MPRVPGRTPVRLGPLSAVWRPRTVLVPCAIALALCAAVVLNTGRGDFPLSPGDVLQALLGTADGVAELVVWELRLPRSVVGALVGASLGLAGAILQGIARNPLASPDILGITAGAGVGAVSVIVFAGANGAAGGLVGDVGIPTAAVTGGLAAALLVYVLAVRQGISGYRVLLVGVGVNAALTSVLSWLLVKADIVDAGRALIWLNGSLNGTNWDIAAPAAWALTLLLPAALLLSLQFGALAFDEDTARGLGVRMTGARAALLLTAVLLTAVATAATGPIAFVALACPQLALRLLRTGHPPLFASALLGAAVTVWADFLGRTLISGVELPVGIFTAALGAPYLLYLLVRSGKARTS</sequence>
<evidence type="ECO:0000313" key="10">
    <source>
        <dbReference type="Proteomes" id="UP000632289"/>
    </source>
</evidence>
<comment type="subcellular location">
    <subcellularLocation>
        <location evidence="1">Cell membrane</location>
        <topology evidence="1">Multi-pass membrane protein</topology>
    </subcellularLocation>
</comment>
<comment type="similarity">
    <text evidence="2">Belongs to the binding-protein-dependent transport system permease family. FecCD subfamily.</text>
</comment>
<evidence type="ECO:0000256" key="4">
    <source>
        <dbReference type="ARBA" id="ARBA00022475"/>
    </source>
</evidence>
<evidence type="ECO:0000256" key="2">
    <source>
        <dbReference type="ARBA" id="ARBA00007935"/>
    </source>
</evidence>
<evidence type="ECO:0000256" key="7">
    <source>
        <dbReference type="ARBA" id="ARBA00023136"/>
    </source>
</evidence>
<feature type="transmembrane region" description="Helical" evidence="8">
    <location>
        <begin position="108"/>
        <end position="127"/>
    </location>
</feature>
<reference evidence="9" key="1">
    <citation type="submission" date="2020-09" db="EMBL/GenBank/DDBJ databases">
        <title>Secondary metabolite and genome analysis of marine Streptomyces chumphonensis KK1-2T.</title>
        <authorList>
            <person name="Phongsopitanun W."/>
            <person name="Kanchanasin P."/>
            <person name="Pittayakhajonwut P."/>
            <person name="Suwanborirux K."/>
            <person name="Tanasupawat S."/>
        </authorList>
    </citation>
    <scope>NUCLEOTIDE SEQUENCE</scope>
    <source>
        <strain evidence="9">KK1-2</strain>
    </source>
</reference>